<sequence>MMTTETLYSLGWRQGSVFGAQLSVGFWGWDHKARSLKEGVAVGDTWIIATQDCNLFRARVNDNAPKVELRQVLKDSPPDKWGIRARKLLVDDEHGHYIVDDKPSAFISPRALAEGVGVERLYSLRPDRVLALKTWLGNRYSRPAVPDNLVPLATAIAQAVGNENRRAIGVNVRDVLMEFSPSDDPRRFTLVAVITDTADAGAVREWLADAVLEIPQELGTPSSIRALRADEVTFAFVESAYAADLSQLSWGDDGSVIGAL</sequence>
<evidence type="ECO:0000313" key="1">
    <source>
        <dbReference type="EMBL" id="MBM2615038.1"/>
    </source>
</evidence>
<evidence type="ECO:0000313" key="2">
    <source>
        <dbReference type="Proteomes" id="UP000632138"/>
    </source>
</evidence>
<reference evidence="1 2" key="1">
    <citation type="submission" date="2021-01" db="EMBL/GenBank/DDBJ databases">
        <title>Actinoplanes sp. nov. LDG1-06 isolated from lichen.</title>
        <authorList>
            <person name="Saeng-In P."/>
            <person name="Phongsopitanun W."/>
            <person name="Kanchanasin P."/>
            <person name="Yuki M."/>
            <person name="Kudo T."/>
            <person name="Ohkuma M."/>
            <person name="Tanasupawat S."/>
        </authorList>
    </citation>
    <scope>NUCLEOTIDE SEQUENCE [LARGE SCALE GENOMIC DNA]</scope>
    <source>
        <strain evidence="1 2">LDG1-06</strain>
    </source>
</reference>
<gene>
    <name evidence="1" type="ORF">JIG36_05625</name>
</gene>
<accession>A0ABS2A6U6</accession>
<organism evidence="1 2">
    <name type="scientific">Paractinoplanes ovalisporus</name>
    <dbReference type="NCBI Taxonomy" id="2810368"/>
    <lineage>
        <taxon>Bacteria</taxon>
        <taxon>Bacillati</taxon>
        <taxon>Actinomycetota</taxon>
        <taxon>Actinomycetes</taxon>
        <taxon>Micromonosporales</taxon>
        <taxon>Micromonosporaceae</taxon>
        <taxon>Paractinoplanes</taxon>
    </lineage>
</organism>
<keyword evidence="2" id="KW-1185">Reference proteome</keyword>
<dbReference type="EMBL" id="JAENHP010000001">
    <property type="protein sequence ID" value="MBM2615038.1"/>
    <property type="molecule type" value="Genomic_DNA"/>
</dbReference>
<comment type="caution">
    <text evidence="1">The sequence shown here is derived from an EMBL/GenBank/DDBJ whole genome shotgun (WGS) entry which is preliminary data.</text>
</comment>
<dbReference type="RefSeq" id="WP_203374876.1">
    <property type="nucleotide sequence ID" value="NZ_JAENHP010000001.1"/>
</dbReference>
<protein>
    <submittedName>
        <fullName evidence="1">Uncharacterized protein</fullName>
    </submittedName>
</protein>
<name>A0ABS2A6U6_9ACTN</name>
<dbReference type="Proteomes" id="UP000632138">
    <property type="component" value="Unassembled WGS sequence"/>
</dbReference>
<proteinExistence type="predicted"/>